<keyword evidence="4 11" id="KW-1133">Transmembrane helix</keyword>
<dbReference type="EMBL" id="KB456272">
    <property type="protein sequence ID" value="EMF08091.1"/>
    <property type="molecule type" value="Genomic_DNA"/>
</dbReference>
<dbReference type="GO" id="GO:0005783">
    <property type="term" value="C:endoplasmic reticulum"/>
    <property type="evidence" value="ECO:0007669"/>
    <property type="project" value="TreeGrafter"/>
</dbReference>
<dbReference type="PROSITE" id="PS50216">
    <property type="entry name" value="DHHC"/>
    <property type="match status" value="1"/>
</dbReference>
<feature type="transmembrane region" description="Helical" evidence="11">
    <location>
        <begin position="564"/>
        <end position="588"/>
    </location>
</feature>
<evidence type="ECO:0000256" key="1">
    <source>
        <dbReference type="ARBA" id="ARBA00004127"/>
    </source>
</evidence>
<evidence type="ECO:0000256" key="3">
    <source>
        <dbReference type="ARBA" id="ARBA00022692"/>
    </source>
</evidence>
<dbReference type="EC" id="2.3.1.225" evidence="11"/>
<feature type="region of interest" description="Disordered" evidence="12">
    <location>
        <begin position="223"/>
        <end position="316"/>
    </location>
</feature>
<feature type="compositionally biased region" description="Basic and acidic residues" evidence="12">
    <location>
        <begin position="277"/>
        <end position="294"/>
    </location>
</feature>
<dbReference type="Pfam" id="PF01529">
    <property type="entry name" value="DHHC"/>
    <property type="match status" value="1"/>
</dbReference>
<comment type="similarity">
    <text evidence="9">Belongs to the DHHC palmitoyltransferase family. ERF2/ZDHHC9 subfamily.</text>
</comment>
<gene>
    <name evidence="14" type="ORF">SEPMUDRAFT_152377</name>
</gene>
<dbReference type="PANTHER" id="PTHR22883:SF43">
    <property type="entry name" value="PALMITOYLTRANSFERASE APP"/>
    <property type="match status" value="1"/>
</dbReference>
<dbReference type="InterPro" id="IPR039859">
    <property type="entry name" value="PFA4/ZDH16/20/ERF2-like"/>
</dbReference>
<dbReference type="GO" id="GO:0019706">
    <property type="term" value="F:protein-cysteine S-palmitoyltransferase activity"/>
    <property type="evidence" value="ECO:0007669"/>
    <property type="project" value="UniProtKB-EC"/>
</dbReference>
<dbReference type="InterPro" id="IPR001594">
    <property type="entry name" value="Palmitoyltrfase_DHHC"/>
</dbReference>
<dbReference type="GO" id="GO:0006612">
    <property type="term" value="P:protein targeting to membrane"/>
    <property type="evidence" value="ECO:0007669"/>
    <property type="project" value="TreeGrafter"/>
</dbReference>
<dbReference type="eggNOG" id="KOG1311">
    <property type="taxonomic scope" value="Eukaryota"/>
</dbReference>
<dbReference type="STRING" id="692275.M3CWP4"/>
<keyword evidence="8 11" id="KW-0012">Acyltransferase</keyword>
<evidence type="ECO:0000256" key="7">
    <source>
        <dbReference type="ARBA" id="ARBA00023288"/>
    </source>
</evidence>
<organism evidence="14 15">
    <name type="scientific">Sphaerulina musiva (strain SO2202)</name>
    <name type="common">Poplar stem canker fungus</name>
    <name type="synonym">Septoria musiva</name>
    <dbReference type="NCBI Taxonomy" id="692275"/>
    <lineage>
        <taxon>Eukaryota</taxon>
        <taxon>Fungi</taxon>
        <taxon>Dikarya</taxon>
        <taxon>Ascomycota</taxon>
        <taxon>Pezizomycotina</taxon>
        <taxon>Dothideomycetes</taxon>
        <taxon>Dothideomycetidae</taxon>
        <taxon>Mycosphaerellales</taxon>
        <taxon>Mycosphaerellaceae</taxon>
        <taxon>Sphaerulina</taxon>
    </lineage>
</organism>
<feature type="compositionally biased region" description="Low complexity" evidence="12">
    <location>
        <begin position="712"/>
        <end position="725"/>
    </location>
</feature>
<keyword evidence="3 11" id="KW-0812">Transmembrane</keyword>
<comment type="subcellular location">
    <subcellularLocation>
        <location evidence="1">Endomembrane system</location>
        <topology evidence="1">Multi-pass membrane protein</topology>
    </subcellularLocation>
</comment>
<feature type="region of interest" description="Disordered" evidence="12">
    <location>
        <begin position="1"/>
        <end position="135"/>
    </location>
</feature>
<comment type="catalytic activity">
    <reaction evidence="10 11">
        <text>L-cysteinyl-[protein] + hexadecanoyl-CoA = S-hexadecanoyl-L-cysteinyl-[protein] + CoA</text>
        <dbReference type="Rhea" id="RHEA:36683"/>
        <dbReference type="Rhea" id="RHEA-COMP:10131"/>
        <dbReference type="Rhea" id="RHEA-COMP:11032"/>
        <dbReference type="ChEBI" id="CHEBI:29950"/>
        <dbReference type="ChEBI" id="CHEBI:57287"/>
        <dbReference type="ChEBI" id="CHEBI:57379"/>
        <dbReference type="ChEBI" id="CHEBI:74151"/>
        <dbReference type="EC" id="2.3.1.225"/>
    </reaction>
</comment>
<evidence type="ECO:0000313" key="14">
    <source>
        <dbReference type="EMBL" id="EMF08091.1"/>
    </source>
</evidence>
<dbReference type="GO" id="GO:0005794">
    <property type="term" value="C:Golgi apparatus"/>
    <property type="evidence" value="ECO:0007669"/>
    <property type="project" value="TreeGrafter"/>
</dbReference>
<feature type="compositionally biased region" description="Polar residues" evidence="12">
    <location>
        <begin position="76"/>
        <end position="92"/>
    </location>
</feature>
<keyword evidence="6" id="KW-0564">Palmitate</keyword>
<proteinExistence type="inferred from homology"/>
<feature type="transmembrane region" description="Helical" evidence="11">
    <location>
        <begin position="381"/>
        <end position="402"/>
    </location>
</feature>
<dbReference type="Proteomes" id="UP000016931">
    <property type="component" value="Unassembled WGS sequence"/>
</dbReference>
<dbReference type="HOGENOM" id="CLU_021757_0_0_1"/>
<name>M3CWP4_SPHMS</name>
<sequence length="739" mass="80597">MANMAHLASPNVNDNDNSSALPTFLARDPFPSGTDERPGTASSNGTSEFDGNKRLSVLSTTGPVGEPGLPPARPTSDATSGQSWPRTSSRASATVGGASALQRGSYSYRPFSRREGDISRPGSGMSGPTHVPSLSVQGFFRPLSSQRLQAQRGQHVAPPSSIQGGHRINRSVDEEEDEIPGHRKRYSDASVNTARDIAASRGGEAAPPLPAGRGFSAAMTSSGAPFIAGGPDSMVRRNSTTPLHSRQHTSEKLQTVDSKPKSPRSLRDSLGWASNRSRREINEHRRSTRDHEKLSSNPASPNLNAKERDASPAKLFPKSTGSRIGRNYQYYAGNYLFFCLGRCLNTRAKPLNLVTFVLTVLPAALFFGFSAPWLWHNVSPALPIIFAYIFFITFSAFAHAALSDPAVLPRNLHPHPPNADEERDPLTVGPPTTEWVMVKTFPSKKMKADLETQAAEEGAAGPNSATTAMEVPTKYCKTCKIWRPPRAHHCRVCDACIETQDHHCVWLNNCVGRRNYRYFFAFIGFGSIMALLLIAFSITHIATYANQHGISFGSALSGRTQEQVAFAMFIYAVLALPYPGSLFGYHLFLIARGETTREYLNSHKFLPKDRHRPFSQASMLKNWIAVLGRPRPPSYMSFKKAYQHGDIRLGHTLPKAQRQQKARVEAERSQSRVEGLKKRLSVPRGRVGQPQQANGGAQRAVEMKELPPPPTADSGIGSSAAGNGSMKKNVPGGANNTPR</sequence>
<evidence type="ECO:0000256" key="6">
    <source>
        <dbReference type="ARBA" id="ARBA00023139"/>
    </source>
</evidence>
<keyword evidence="15" id="KW-1185">Reference proteome</keyword>
<keyword evidence="2 11" id="KW-0808">Transferase</keyword>
<feature type="transmembrane region" description="Helical" evidence="11">
    <location>
        <begin position="518"/>
        <end position="544"/>
    </location>
</feature>
<dbReference type="OMA" id="VPVKYCK"/>
<dbReference type="GeneID" id="27904547"/>
<accession>M3CWP4</accession>
<comment type="domain">
    <text evidence="11">The DHHC domain is required for palmitoyltransferase activity.</text>
</comment>
<evidence type="ECO:0000313" key="15">
    <source>
        <dbReference type="Proteomes" id="UP000016931"/>
    </source>
</evidence>
<evidence type="ECO:0000256" key="12">
    <source>
        <dbReference type="SAM" id="MobiDB-lite"/>
    </source>
</evidence>
<feature type="transmembrane region" description="Helical" evidence="11">
    <location>
        <begin position="351"/>
        <end position="375"/>
    </location>
</feature>
<feature type="region of interest" description="Disordered" evidence="12">
    <location>
        <begin position="148"/>
        <end position="187"/>
    </location>
</feature>
<feature type="compositionally biased region" description="Basic and acidic residues" evidence="12">
    <location>
        <begin position="662"/>
        <end position="677"/>
    </location>
</feature>
<feature type="compositionally biased region" description="Polar residues" evidence="12">
    <location>
        <begin position="40"/>
        <end position="49"/>
    </location>
</feature>
<evidence type="ECO:0000256" key="8">
    <source>
        <dbReference type="ARBA" id="ARBA00023315"/>
    </source>
</evidence>
<reference evidence="14 15" key="1">
    <citation type="journal article" date="2012" name="PLoS Pathog.">
        <title>Diverse lifestyles and strategies of plant pathogenesis encoded in the genomes of eighteen Dothideomycetes fungi.</title>
        <authorList>
            <person name="Ohm R.A."/>
            <person name="Feau N."/>
            <person name="Henrissat B."/>
            <person name="Schoch C.L."/>
            <person name="Horwitz B.A."/>
            <person name="Barry K.W."/>
            <person name="Condon B.J."/>
            <person name="Copeland A.C."/>
            <person name="Dhillon B."/>
            <person name="Glaser F."/>
            <person name="Hesse C.N."/>
            <person name="Kosti I."/>
            <person name="LaButti K."/>
            <person name="Lindquist E.A."/>
            <person name="Lucas S."/>
            <person name="Salamov A.A."/>
            <person name="Bradshaw R.E."/>
            <person name="Ciuffetti L."/>
            <person name="Hamelin R.C."/>
            <person name="Kema G.H.J."/>
            <person name="Lawrence C."/>
            <person name="Scott J.A."/>
            <person name="Spatafora J.W."/>
            <person name="Turgeon B.G."/>
            <person name="de Wit P.J.G.M."/>
            <person name="Zhong S."/>
            <person name="Goodwin S.B."/>
            <person name="Grigoriev I.V."/>
        </authorList>
    </citation>
    <scope>NUCLEOTIDE SEQUENCE [LARGE SCALE GENOMIC DNA]</scope>
    <source>
        <strain evidence="14 15">SO2202</strain>
    </source>
</reference>
<dbReference type="AlphaFoldDB" id="M3CWP4"/>
<dbReference type="PANTHER" id="PTHR22883">
    <property type="entry name" value="ZINC FINGER DHHC DOMAIN CONTAINING PROTEIN"/>
    <property type="match status" value="1"/>
</dbReference>
<evidence type="ECO:0000256" key="10">
    <source>
        <dbReference type="ARBA" id="ARBA00048048"/>
    </source>
</evidence>
<evidence type="ECO:0000256" key="5">
    <source>
        <dbReference type="ARBA" id="ARBA00023136"/>
    </source>
</evidence>
<evidence type="ECO:0000256" key="2">
    <source>
        <dbReference type="ARBA" id="ARBA00022679"/>
    </source>
</evidence>
<evidence type="ECO:0000256" key="11">
    <source>
        <dbReference type="RuleBase" id="RU079119"/>
    </source>
</evidence>
<evidence type="ECO:0000256" key="9">
    <source>
        <dbReference type="ARBA" id="ARBA00023463"/>
    </source>
</evidence>
<keyword evidence="7" id="KW-0449">Lipoprotein</keyword>
<feature type="compositionally biased region" description="Polar residues" evidence="12">
    <location>
        <begin position="10"/>
        <end position="21"/>
    </location>
</feature>
<keyword evidence="5 11" id="KW-0472">Membrane</keyword>
<evidence type="ECO:0000256" key="4">
    <source>
        <dbReference type="ARBA" id="ARBA00022989"/>
    </source>
</evidence>
<feature type="region of interest" description="Disordered" evidence="12">
    <location>
        <begin position="654"/>
        <end position="739"/>
    </location>
</feature>
<dbReference type="OrthoDB" id="9909019at2759"/>
<dbReference type="RefSeq" id="XP_016756212.1">
    <property type="nucleotide sequence ID" value="XM_016907410.1"/>
</dbReference>
<protein>
    <recommendedName>
        <fullName evidence="11">Palmitoyltransferase</fullName>
        <ecNumber evidence="11">2.3.1.225</ecNumber>
    </recommendedName>
</protein>
<feature type="domain" description="Palmitoyltransferase DHHC" evidence="13">
    <location>
        <begin position="473"/>
        <end position="602"/>
    </location>
</feature>
<evidence type="ECO:0000259" key="13">
    <source>
        <dbReference type="Pfam" id="PF01529"/>
    </source>
</evidence>